<gene>
    <name evidence="2" type="ORF">Pcinc_001089</name>
</gene>
<dbReference type="AlphaFoldDB" id="A0AAE1GM41"/>
<name>A0AAE1GM41_PETCI</name>
<evidence type="ECO:0000313" key="3">
    <source>
        <dbReference type="Proteomes" id="UP001286313"/>
    </source>
</evidence>
<sequence>MRQHALMAIAQVTEPDSAAYYTDGSVDPDSGRTGAAAITTDRAGGHPTGSGAHPPPTGAHCDAAHRLQSGATGSPAAASQRQCGPHHHHSGYPPEHRSAGAAGEAQLDP</sequence>
<comment type="caution">
    <text evidence="2">The sequence shown here is derived from an EMBL/GenBank/DDBJ whole genome shotgun (WGS) entry which is preliminary data.</text>
</comment>
<proteinExistence type="predicted"/>
<keyword evidence="3" id="KW-1185">Reference proteome</keyword>
<dbReference type="Proteomes" id="UP001286313">
    <property type="component" value="Unassembled WGS sequence"/>
</dbReference>
<protein>
    <submittedName>
        <fullName evidence="2">Uncharacterized protein</fullName>
    </submittedName>
</protein>
<organism evidence="2 3">
    <name type="scientific">Petrolisthes cinctipes</name>
    <name type="common">Flat porcelain crab</name>
    <dbReference type="NCBI Taxonomy" id="88211"/>
    <lineage>
        <taxon>Eukaryota</taxon>
        <taxon>Metazoa</taxon>
        <taxon>Ecdysozoa</taxon>
        <taxon>Arthropoda</taxon>
        <taxon>Crustacea</taxon>
        <taxon>Multicrustacea</taxon>
        <taxon>Malacostraca</taxon>
        <taxon>Eumalacostraca</taxon>
        <taxon>Eucarida</taxon>
        <taxon>Decapoda</taxon>
        <taxon>Pleocyemata</taxon>
        <taxon>Anomura</taxon>
        <taxon>Galatheoidea</taxon>
        <taxon>Porcellanidae</taxon>
        <taxon>Petrolisthes</taxon>
    </lineage>
</organism>
<accession>A0AAE1GM41</accession>
<evidence type="ECO:0000256" key="1">
    <source>
        <dbReference type="SAM" id="MobiDB-lite"/>
    </source>
</evidence>
<dbReference type="EMBL" id="JAWQEG010000062">
    <property type="protein sequence ID" value="KAK3895230.1"/>
    <property type="molecule type" value="Genomic_DNA"/>
</dbReference>
<feature type="region of interest" description="Disordered" evidence="1">
    <location>
        <begin position="15"/>
        <end position="109"/>
    </location>
</feature>
<evidence type="ECO:0000313" key="2">
    <source>
        <dbReference type="EMBL" id="KAK3895230.1"/>
    </source>
</evidence>
<reference evidence="2" key="1">
    <citation type="submission" date="2023-10" db="EMBL/GenBank/DDBJ databases">
        <title>Genome assemblies of two species of porcelain crab, Petrolisthes cinctipes and Petrolisthes manimaculis (Anomura: Porcellanidae).</title>
        <authorList>
            <person name="Angst P."/>
        </authorList>
    </citation>
    <scope>NUCLEOTIDE SEQUENCE</scope>
    <source>
        <strain evidence="2">PB745_01</strain>
        <tissue evidence="2">Gill</tissue>
    </source>
</reference>
<feature type="compositionally biased region" description="Polar residues" evidence="1">
    <location>
        <begin position="69"/>
        <end position="82"/>
    </location>
</feature>